<sequence>MSPPRNHWAPDHSGRGAHHRSYDNVHQDFRGHSSRLPPMVANTVNNGSATNTRHRETHRQNTIRSPNAIPPLAPPRYVPAEPRSVVSHRPSLVLEQSSANLSSIIGGRAEHIPEGEMSYTAQYQSAPRPPSNSPGRRTRDAPHTSAIPYAPISNAPPLLSRPPPQPHWETEPRASLTPSITEMAPSEVGSPSSENRPSAKRVRTMQVPNLIGDARAGALRDLTFKLELRQQPQAARSCGFGDKDRRVIDPPPIVELVITSSVMTDDEIRKYRRFESYVMSCSIWDKTGTIDASYMPEEFRNQRRLMGSLIGTPFVGKDEFGREGCFFTFSDLSCRTPGSFRLKFSVMMIDPRQAGAVKHFPILAETKSDVLHVFSAKDFPGMLPSSELAHRLKAQGCIIQLKKGNDRAVRGSRISGDASEDDDNDGEEDDDNGRSRRKRRSIRC</sequence>
<dbReference type="GO" id="GO:0030435">
    <property type="term" value="P:sporulation resulting in formation of a cellular spore"/>
    <property type="evidence" value="ECO:0007669"/>
    <property type="project" value="UniProtKB-KW"/>
</dbReference>
<evidence type="ECO:0000313" key="8">
    <source>
        <dbReference type="EMBL" id="KEY64235.1"/>
    </source>
</evidence>
<reference evidence="8 9" key="1">
    <citation type="journal article" date="2014" name="BMC Genomics">
        <title>Comparative genome sequencing reveals chemotype-specific gene clusters in the toxigenic black mold Stachybotrys.</title>
        <authorList>
            <person name="Semeiks J."/>
            <person name="Borek D."/>
            <person name="Otwinowski Z."/>
            <person name="Grishin N.V."/>
        </authorList>
    </citation>
    <scope>NUCLEOTIDE SEQUENCE [LARGE SCALE GENOMIC DNA]</scope>
    <source>
        <strain evidence="9">CBS 109288 / IBT 7711</strain>
    </source>
</reference>
<evidence type="ECO:0000256" key="2">
    <source>
        <dbReference type="ARBA" id="ARBA00022969"/>
    </source>
</evidence>
<dbReference type="GO" id="GO:0005634">
    <property type="term" value="C:nucleus"/>
    <property type="evidence" value="ECO:0007669"/>
    <property type="project" value="UniProtKB-SubCell"/>
</dbReference>
<accession>A0A084AG06</accession>
<dbReference type="Pfam" id="PF11754">
    <property type="entry name" value="Velvet"/>
    <property type="match status" value="2"/>
</dbReference>
<dbReference type="HOGENOM" id="CLU_022491_3_0_1"/>
<evidence type="ECO:0000259" key="7">
    <source>
        <dbReference type="PROSITE" id="PS51821"/>
    </source>
</evidence>
<feature type="domain" description="Velvet" evidence="7">
    <location>
        <begin position="219"/>
        <end position="402"/>
    </location>
</feature>
<feature type="compositionally biased region" description="Basic and acidic residues" evidence="6">
    <location>
        <begin position="8"/>
        <end position="31"/>
    </location>
</feature>
<keyword evidence="4" id="KW-0804">Transcription</keyword>
<feature type="compositionally biased region" description="Polar residues" evidence="6">
    <location>
        <begin position="42"/>
        <end position="51"/>
    </location>
</feature>
<feature type="compositionally biased region" description="Basic residues" evidence="6">
    <location>
        <begin position="435"/>
        <end position="444"/>
    </location>
</feature>
<dbReference type="InterPro" id="IPR037525">
    <property type="entry name" value="Velvet_dom"/>
</dbReference>
<evidence type="ECO:0000313" key="9">
    <source>
        <dbReference type="Proteomes" id="UP000028045"/>
    </source>
</evidence>
<protein>
    <recommendedName>
        <fullName evidence="7">Velvet domain-containing protein</fullName>
    </recommendedName>
</protein>
<dbReference type="Proteomes" id="UP000028045">
    <property type="component" value="Unassembled WGS sequence"/>
</dbReference>
<feature type="region of interest" description="Disordered" evidence="6">
    <location>
        <begin position="121"/>
        <end position="202"/>
    </location>
</feature>
<evidence type="ECO:0000256" key="5">
    <source>
        <dbReference type="ARBA" id="ARBA00023242"/>
    </source>
</evidence>
<keyword evidence="3" id="KW-0805">Transcription regulation</keyword>
<evidence type="ECO:0000256" key="6">
    <source>
        <dbReference type="SAM" id="MobiDB-lite"/>
    </source>
</evidence>
<evidence type="ECO:0000256" key="3">
    <source>
        <dbReference type="ARBA" id="ARBA00023015"/>
    </source>
</evidence>
<feature type="region of interest" description="Disordered" evidence="6">
    <location>
        <begin position="408"/>
        <end position="444"/>
    </location>
</feature>
<evidence type="ECO:0000256" key="4">
    <source>
        <dbReference type="ARBA" id="ARBA00023163"/>
    </source>
</evidence>
<gene>
    <name evidence="8" type="ORF">S7711_09917</name>
</gene>
<dbReference type="PANTHER" id="PTHR33572:SF17">
    <property type="entry name" value="SEXUAL DEVELOPMENT REGULATOR VELC"/>
    <property type="match status" value="1"/>
</dbReference>
<keyword evidence="5" id="KW-0539">Nucleus</keyword>
<dbReference type="EMBL" id="KL648749">
    <property type="protein sequence ID" value="KEY64235.1"/>
    <property type="molecule type" value="Genomic_DNA"/>
</dbReference>
<dbReference type="OrthoDB" id="3056235at2759"/>
<evidence type="ECO:0000256" key="1">
    <source>
        <dbReference type="ARBA" id="ARBA00004123"/>
    </source>
</evidence>
<dbReference type="AlphaFoldDB" id="A0A084AG06"/>
<dbReference type="InterPro" id="IPR038491">
    <property type="entry name" value="Velvet_dom_sf"/>
</dbReference>
<feature type="region of interest" description="Disordered" evidence="6">
    <location>
        <begin position="1"/>
        <end position="73"/>
    </location>
</feature>
<proteinExistence type="predicted"/>
<organism evidence="8 9">
    <name type="scientific">Stachybotrys chartarum (strain CBS 109288 / IBT 7711)</name>
    <name type="common">Toxic black mold</name>
    <name type="synonym">Stilbospora chartarum</name>
    <dbReference type="NCBI Taxonomy" id="1280523"/>
    <lineage>
        <taxon>Eukaryota</taxon>
        <taxon>Fungi</taxon>
        <taxon>Dikarya</taxon>
        <taxon>Ascomycota</taxon>
        <taxon>Pezizomycotina</taxon>
        <taxon>Sordariomycetes</taxon>
        <taxon>Hypocreomycetidae</taxon>
        <taxon>Hypocreales</taxon>
        <taxon>Stachybotryaceae</taxon>
        <taxon>Stachybotrys</taxon>
    </lineage>
</organism>
<name>A0A084AG06_STACB</name>
<keyword evidence="2" id="KW-0749">Sporulation</keyword>
<keyword evidence="9" id="KW-1185">Reference proteome</keyword>
<dbReference type="InterPro" id="IPR021740">
    <property type="entry name" value="Velvet"/>
</dbReference>
<comment type="subcellular location">
    <subcellularLocation>
        <location evidence="1">Nucleus</location>
    </subcellularLocation>
</comment>
<dbReference type="Gene3D" id="2.60.40.3960">
    <property type="entry name" value="Velvet domain"/>
    <property type="match status" value="1"/>
</dbReference>
<dbReference type="PANTHER" id="PTHR33572">
    <property type="entry name" value="SPORE DEVELOPMENT REGULATOR VOSA"/>
    <property type="match status" value="1"/>
</dbReference>
<feature type="compositionally biased region" description="Acidic residues" evidence="6">
    <location>
        <begin position="418"/>
        <end position="431"/>
    </location>
</feature>
<dbReference type="PROSITE" id="PS51821">
    <property type="entry name" value="VELVET"/>
    <property type="match status" value="1"/>
</dbReference>